<accession>A0A0F9R3F0</accession>
<dbReference type="AlphaFoldDB" id="A0A0F9R3F0"/>
<gene>
    <name evidence="1" type="ORF">LCGC14_0625940</name>
</gene>
<sequence>MKAKEILEKYIKEEERENVGVIAILTRKNAMSIWYHVHEDEAVPTDQDIAVHIRYPIKP</sequence>
<protein>
    <submittedName>
        <fullName evidence="1">Uncharacterized protein</fullName>
    </submittedName>
</protein>
<name>A0A0F9R3F0_9ZZZZ</name>
<proteinExistence type="predicted"/>
<reference evidence="1" key="1">
    <citation type="journal article" date="2015" name="Nature">
        <title>Complex archaea that bridge the gap between prokaryotes and eukaryotes.</title>
        <authorList>
            <person name="Spang A."/>
            <person name="Saw J.H."/>
            <person name="Jorgensen S.L."/>
            <person name="Zaremba-Niedzwiedzka K."/>
            <person name="Martijn J."/>
            <person name="Lind A.E."/>
            <person name="van Eijk R."/>
            <person name="Schleper C."/>
            <person name="Guy L."/>
            <person name="Ettema T.J."/>
        </authorList>
    </citation>
    <scope>NUCLEOTIDE SEQUENCE</scope>
</reference>
<comment type="caution">
    <text evidence="1">The sequence shown here is derived from an EMBL/GenBank/DDBJ whole genome shotgun (WGS) entry which is preliminary data.</text>
</comment>
<organism evidence="1">
    <name type="scientific">marine sediment metagenome</name>
    <dbReference type="NCBI Taxonomy" id="412755"/>
    <lineage>
        <taxon>unclassified sequences</taxon>
        <taxon>metagenomes</taxon>
        <taxon>ecological metagenomes</taxon>
    </lineage>
</organism>
<dbReference type="EMBL" id="LAZR01001078">
    <property type="protein sequence ID" value="KKN51130.1"/>
    <property type="molecule type" value="Genomic_DNA"/>
</dbReference>
<evidence type="ECO:0000313" key="1">
    <source>
        <dbReference type="EMBL" id="KKN51130.1"/>
    </source>
</evidence>